<organism evidence="2 3">
    <name type="scientific">Cladophialophora chaetospira</name>
    <dbReference type="NCBI Taxonomy" id="386627"/>
    <lineage>
        <taxon>Eukaryota</taxon>
        <taxon>Fungi</taxon>
        <taxon>Dikarya</taxon>
        <taxon>Ascomycota</taxon>
        <taxon>Pezizomycotina</taxon>
        <taxon>Eurotiomycetes</taxon>
        <taxon>Chaetothyriomycetidae</taxon>
        <taxon>Chaetothyriales</taxon>
        <taxon>Herpotrichiellaceae</taxon>
        <taxon>Cladophialophora</taxon>
    </lineage>
</organism>
<feature type="compositionally biased region" description="Polar residues" evidence="1">
    <location>
        <begin position="115"/>
        <end position="127"/>
    </location>
</feature>
<dbReference type="EMBL" id="JAPDRK010000001">
    <property type="protein sequence ID" value="KAJ9617242.1"/>
    <property type="molecule type" value="Genomic_DNA"/>
</dbReference>
<comment type="caution">
    <text evidence="2">The sequence shown here is derived from an EMBL/GenBank/DDBJ whole genome shotgun (WGS) entry which is preliminary data.</text>
</comment>
<feature type="region of interest" description="Disordered" evidence="1">
    <location>
        <begin position="97"/>
        <end position="185"/>
    </location>
</feature>
<dbReference type="Proteomes" id="UP001172673">
    <property type="component" value="Unassembled WGS sequence"/>
</dbReference>
<evidence type="ECO:0000313" key="2">
    <source>
        <dbReference type="EMBL" id="KAJ9617242.1"/>
    </source>
</evidence>
<accession>A0AA38XPK0</accession>
<feature type="compositionally biased region" description="Polar residues" evidence="1">
    <location>
        <begin position="169"/>
        <end position="179"/>
    </location>
</feature>
<gene>
    <name evidence="2" type="ORF">H2200_000963</name>
</gene>
<evidence type="ECO:0000313" key="3">
    <source>
        <dbReference type="Proteomes" id="UP001172673"/>
    </source>
</evidence>
<sequence>MATKGEAYNNASQWTPEQMEVLCNALDEIARGKSTTLDRIAEYIEVRLVAQLQPPESQPSKSEIVYKIRELARQAEVTPSKLVQEWVQRRASVKNTIQLPSASPEPRSRKRRRLSTPSMTSTRSSGAPKSLTAPAQRSGDDSTSNVEHSQDQGRRVERSPEGEDEETDTSQGESQQFESIITKKPKGKTSLATRDYVALQRELLDTWRYSAHNHRFSETVDIDHAELAFDAILRHIKTGVAAFCEAQPFEELTANKLTPATVELAKNMVFAKDRDGVQDILKALFGDPFLSKEIALRAFAAAAVTHWAFNSQLGTLPDTCPATAKTSIGGFPQLVEALEVEDQLAYLDKVVRPALPGLARRYQNDLFDIFRSLRAPLAPSDPWRSSEPQETSPEGGWLMTRYGHQTTFEHSLEQAFLTALNFRLHIATTDRSEEEYSIRCFQAGSDFDADAMTVNSSQTTDRAQFLAGNPPILVCLCPAIWRTISAPDNTHSGYVLKALVMMEGWDIDDELDGYPRDRWYGPHTL</sequence>
<keyword evidence="3" id="KW-1185">Reference proteome</keyword>
<reference evidence="2" key="1">
    <citation type="submission" date="2022-10" db="EMBL/GenBank/DDBJ databases">
        <title>Culturing micro-colonial fungi from biological soil crusts in the Mojave desert and describing Neophaeococcomyces mojavensis, and introducing the new genera and species Taxawa tesnikishii.</title>
        <authorList>
            <person name="Kurbessoian T."/>
            <person name="Stajich J.E."/>
        </authorList>
    </citation>
    <scope>NUCLEOTIDE SEQUENCE</scope>
    <source>
        <strain evidence="2">TK_41</strain>
    </source>
</reference>
<protein>
    <submittedName>
        <fullName evidence="2">Uncharacterized protein</fullName>
    </submittedName>
</protein>
<dbReference type="AlphaFoldDB" id="A0AA38XPK0"/>
<evidence type="ECO:0000256" key="1">
    <source>
        <dbReference type="SAM" id="MobiDB-lite"/>
    </source>
</evidence>
<proteinExistence type="predicted"/>
<feature type="compositionally biased region" description="Basic and acidic residues" evidence="1">
    <location>
        <begin position="148"/>
        <end position="161"/>
    </location>
</feature>
<name>A0AA38XPK0_9EURO</name>